<evidence type="ECO:0000256" key="1">
    <source>
        <dbReference type="ARBA" id="ARBA00004651"/>
    </source>
</evidence>
<dbReference type="InterPro" id="IPR020846">
    <property type="entry name" value="MFS_dom"/>
</dbReference>
<gene>
    <name evidence="9" type="ORF">E6K76_03080</name>
</gene>
<dbReference type="Pfam" id="PF07690">
    <property type="entry name" value="MFS_1"/>
    <property type="match status" value="1"/>
</dbReference>
<keyword evidence="4 7" id="KW-0812">Transmembrane</keyword>
<comment type="caution">
    <text evidence="9">The sequence shown here is derived from an EMBL/GenBank/DDBJ whole genome shotgun (WGS) entry which is preliminary data.</text>
</comment>
<dbReference type="EMBL" id="VBOW01000018">
    <property type="protein sequence ID" value="TMQ59921.1"/>
    <property type="molecule type" value="Genomic_DNA"/>
</dbReference>
<feature type="transmembrane region" description="Helical" evidence="7">
    <location>
        <begin position="109"/>
        <end position="127"/>
    </location>
</feature>
<dbReference type="GO" id="GO:0005886">
    <property type="term" value="C:plasma membrane"/>
    <property type="evidence" value="ECO:0007669"/>
    <property type="project" value="UniProtKB-SubCell"/>
</dbReference>
<dbReference type="SUPFAM" id="SSF103473">
    <property type="entry name" value="MFS general substrate transporter"/>
    <property type="match status" value="1"/>
</dbReference>
<feature type="transmembrane region" description="Helical" evidence="7">
    <location>
        <begin position="83"/>
        <end position="103"/>
    </location>
</feature>
<name>A0A538T8F5_UNCEI</name>
<feature type="transmembrane region" description="Helical" evidence="7">
    <location>
        <begin position="172"/>
        <end position="193"/>
    </location>
</feature>
<organism evidence="9 10">
    <name type="scientific">Eiseniibacteriota bacterium</name>
    <dbReference type="NCBI Taxonomy" id="2212470"/>
    <lineage>
        <taxon>Bacteria</taxon>
        <taxon>Candidatus Eiseniibacteriota</taxon>
    </lineage>
</organism>
<dbReference type="AlphaFoldDB" id="A0A538T8F5"/>
<dbReference type="GO" id="GO:0022857">
    <property type="term" value="F:transmembrane transporter activity"/>
    <property type="evidence" value="ECO:0007669"/>
    <property type="project" value="InterPro"/>
</dbReference>
<evidence type="ECO:0000256" key="7">
    <source>
        <dbReference type="SAM" id="Phobius"/>
    </source>
</evidence>
<accession>A0A538T8F5</accession>
<feature type="transmembrane region" description="Helical" evidence="7">
    <location>
        <begin position="389"/>
        <end position="406"/>
    </location>
</feature>
<proteinExistence type="predicted"/>
<sequence>MKGAGSRLFRNKSFRALWLGQFVSIFGDRLHYLALLALIVERAHDPLNPTPELALVPAVSFLPTILIGPLAGALVDSWEMRRILVISDVLRGCLVLLLIPAAARGGLPAAFFVVFLLYVVNSFFLPARSAIVPDLVQGNELTEASSLATLAGVAATITGALLGGILVERAGWRWGFGIDAATYFVSAGFLATTKPRAHQRRPRAGTWGVAYRTLGREVREGALITVSNRTVLGSLLALVSLWIAGGALHVAGTVLLRERMTGFVSGTGGVLSALGFGMVAGTLLLAWRGGRWPRGPLAALGLAGTGIALMLFTRAVSFPALATVAFLAGIFVALLLVTTEAAVQSAVAPEARGRVFALRDFSTRVAVLGAAGLLGLALGRGWVTPAGTVAGAGATLIAGGGVGLLLRRRTVTRSAG</sequence>
<feature type="transmembrane region" description="Helical" evidence="7">
    <location>
        <begin position="262"/>
        <end position="285"/>
    </location>
</feature>
<feature type="transmembrane region" description="Helical" evidence="7">
    <location>
        <begin position="364"/>
        <end position="383"/>
    </location>
</feature>
<keyword evidence="3" id="KW-1003">Cell membrane</keyword>
<evidence type="ECO:0000313" key="9">
    <source>
        <dbReference type="EMBL" id="TMQ59921.1"/>
    </source>
</evidence>
<dbReference type="Gene3D" id="1.20.1250.20">
    <property type="entry name" value="MFS general substrate transporter like domains"/>
    <property type="match status" value="1"/>
</dbReference>
<feature type="transmembrane region" description="Helical" evidence="7">
    <location>
        <begin position="147"/>
        <end position="166"/>
    </location>
</feature>
<evidence type="ECO:0000256" key="4">
    <source>
        <dbReference type="ARBA" id="ARBA00022692"/>
    </source>
</evidence>
<keyword evidence="6 7" id="KW-0472">Membrane</keyword>
<feature type="transmembrane region" description="Helical" evidence="7">
    <location>
        <begin position="235"/>
        <end position="256"/>
    </location>
</feature>
<protein>
    <submittedName>
        <fullName evidence="9">MFS transporter</fullName>
    </submittedName>
</protein>
<evidence type="ECO:0000256" key="2">
    <source>
        <dbReference type="ARBA" id="ARBA00022448"/>
    </source>
</evidence>
<evidence type="ECO:0000256" key="5">
    <source>
        <dbReference type="ARBA" id="ARBA00022989"/>
    </source>
</evidence>
<dbReference type="PANTHER" id="PTHR43266:SF2">
    <property type="entry name" value="MAJOR FACILITATOR SUPERFAMILY (MFS) PROFILE DOMAIN-CONTAINING PROTEIN"/>
    <property type="match status" value="1"/>
</dbReference>
<keyword evidence="2" id="KW-0813">Transport</keyword>
<evidence type="ECO:0000256" key="3">
    <source>
        <dbReference type="ARBA" id="ARBA00022475"/>
    </source>
</evidence>
<comment type="subcellular location">
    <subcellularLocation>
        <location evidence="1">Cell membrane</location>
        <topology evidence="1">Multi-pass membrane protein</topology>
    </subcellularLocation>
</comment>
<dbReference type="PANTHER" id="PTHR43266">
    <property type="entry name" value="MACROLIDE-EFFLUX PROTEIN"/>
    <property type="match status" value="1"/>
</dbReference>
<dbReference type="InterPro" id="IPR036259">
    <property type="entry name" value="MFS_trans_sf"/>
</dbReference>
<evidence type="ECO:0000259" key="8">
    <source>
        <dbReference type="PROSITE" id="PS50850"/>
    </source>
</evidence>
<dbReference type="InterPro" id="IPR011701">
    <property type="entry name" value="MFS"/>
</dbReference>
<dbReference type="CDD" id="cd06173">
    <property type="entry name" value="MFS_MefA_like"/>
    <property type="match status" value="1"/>
</dbReference>
<feature type="transmembrane region" description="Helical" evidence="7">
    <location>
        <begin position="322"/>
        <end position="343"/>
    </location>
</feature>
<feature type="transmembrane region" description="Helical" evidence="7">
    <location>
        <begin position="52"/>
        <end position="71"/>
    </location>
</feature>
<feature type="transmembrane region" description="Helical" evidence="7">
    <location>
        <begin position="16"/>
        <end position="40"/>
    </location>
</feature>
<reference evidence="9 10" key="1">
    <citation type="journal article" date="2019" name="Nat. Microbiol.">
        <title>Mediterranean grassland soil C-N compound turnover is dependent on rainfall and depth, and is mediated by genomically divergent microorganisms.</title>
        <authorList>
            <person name="Diamond S."/>
            <person name="Andeer P.F."/>
            <person name="Li Z."/>
            <person name="Crits-Christoph A."/>
            <person name="Burstein D."/>
            <person name="Anantharaman K."/>
            <person name="Lane K.R."/>
            <person name="Thomas B.C."/>
            <person name="Pan C."/>
            <person name="Northen T.R."/>
            <person name="Banfield J.F."/>
        </authorList>
    </citation>
    <scope>NUCLEOTIDE SEQUENCE [LARGE SCALE GENOMIC DNA]</scope>
    <source>
        <strain evidence="9">WS_6</strain>
    </source>
</reference>
<evidence type="ECO:0000313" key="10">
    <source>
        <dbReference type="Proteomes" id="UP000316852"/>
    </source>
</evidence>
<dbReference type="InterPro" id="IPR022324">
    <property type="entry name" value="Bacilysin_exporter_BacE_put"/>
</dbReference>
<keyword evidence="5 7" id="KW-1133">Transmembrane helix</keyword>
<feature type="transmembrane region" description="Helical" evidence="7">
    <location>
        <begin position="297"/>
        <end position="316"/>
    </location>
</feature>
<dbReference type="PRINTS" id="PR01988">
    <property type="entry name" value="EXPORTERBACE"/>
</dbReference>
<dbReference type="PROSITE" id="PS50850">
    <property type="entry name" value="MFS"/>
    <property type="match status" value="1"/>
</dbReference>
<evidence type="ECO:0000256" key="6">
    <source>
        <dbReference type="ARBA" id="ARBA00023136"/>
    </source>
</evidence>
<feature type="domain" description="Major facilitator superfamily (MFS) profile" evidence="8">
    <location>
        <begin position="13"/>
        <end position="411"/>
    </location>
</feature>
<dbReference type="Proteomes" id="UP000316852">
    <property type="component" value="Unassembled WGS sequence"/>
</dbReference>